<name>A0A367FPB9_9ACTN</name>
<dbReference type="Proteomes" id="UP000253094">
    <property type="component" value="Unassembled WGS sequence"/>
</dbReference>
<evidence type="ECO:0000313" key="1">
    <source>
        <dbReference type="EMBL" id="RCG31557.1"/>
    </source>
</evidence>
<dbReference type="EMBL" id="QOIL01000004">
    <property type="protein sequence ID" value="RCG31557.1"/>
    <property type="molecule type" value="Genomic_DNA"/>
</dbReference>
<accession>A0A367FPB9</accession>
<dbReference type="RefSeq" id="WP_114028127.1">
    <property type="nucleotide sequence ID" value="NZ_QOIL01000004.1"/>
</dbReference>
<protein>
    <submittedName>
        <fullName evidence="1">Uncharacterized protein</fullName>
    </submittedName>
</protein>
<reference evidence="1 2" key="1">
    <citation type="submission" date="2018-06" db="EMBL/GenBank/DDBJ databases">
        <title>Sphaerisporangium craniellae sp. nov., isolated from a marine sponge in the South China Sea.</title>
        <authorList>
            <person name="Li L."/>
        </authorList>
    </citation>
    <scope>NUCLEOTIDE SEQUENCE [LARGE SCALE GENOMIC DNA]</scope>
    <source>
        <strain evidence="1 2">CCTCC AA 208026</strain>
    </source>
</reference>
<keyword evidence="2" id="KW-1185">Reference proteome</keyword>
<gene>
    <name evidence="1" type="ORF">DQ384_08245</name>
</gene>
<evidence type="ECO:0000313" key="2">
    <source>
        <dbReference type="Proteomes" id="UP000253094"/>
    </source>
</evidence>
<proteinExistence type="predicted"/>
<dbReference type="AlphaFoldDB" id="A0A367FPB9"/>
<comment type="caution">
    <text evidence="1">The sequence shown here is derived from an EMBL/GenBank/DDBJ whole genome shotgun (WGS) entry which is preliminary data.</text>
</comment>
<sequence length="83" mass="8630">MTESVDLAAAVASRVMVSARSVGAAAVPLRRPGRPDVSGGAMTESVDLAAAVASRVISVWARRWRPLPFPFAAPAARMSLGVR</sequence>
<organism evidence="1 2">
    <name type="scientific">Sphaerisporangium album</name>
    <dbReference type="NCBI Taxonomy" id="509200"/>
    <lineage>
        <taxon>Bacteria</taxon>
        <taxon>Bacillati</taxon>
        <taxon>Actinomycetota</taxon>
        <taxon>Actinomycetes</taxon>
        <taxon>Streptosporangiales</taxon>
        <taxon>Streptosporangiaceae</taxon>
        <taxon>Sphaerisporangium</taxon>
    </lineage>
</organism>